<keyword evidence="2" id="KW-1185">Reference proteome</keyword>
<dbReference type="InterPro" id="IPR050130">
    <property type="entry name" value="ClpA_ClpB"/>
</dbReference>
<dbReference type="Gene3D" id="1.10.1780.10">
    <property type="entry name" value="Clp, N-terminal domain"/>
    <property type="match status" value="1"/>
</dbReference>
<dbReference type="GO" id="GO:0016887">
    <property type="term" value="F:ATP hydrolysis activity"/>
    <property type="evidence" value="ECO:0007669"/>
    <property type="project" value="InterPro"/>
</dbReference>
<dbReference type="EMBL" id="CP016757">
    <property type="protein sequence ID" value="ANZ45111.1"/>
    <property type="molecule type" value="Genomic_DNA"/>
</dbReference>
<dbReference type="Pfam" id="PF07724">
    <property type="entry name" value="AAA_2"/>
    <property type="match status" value="1"/>
</dbReference>
<keyword evidence="1" id="KW-0547">Nucleotide-binding</keyword>
<dbReference type="InterPro" id="IPR003593">
    <property type="entry name" value="AAA+_ATPase"/>
</dbReference>
<keyword evidence="1" id="KW-0378">Hydrolase</keyword>
<dbReference type="InterPro" id="IPR019489">
    <property type="entry name" value="Clp_ATPase_C"/>
</dbReference>
<dbReference type="InterPro" id="IPR027417">
    <property type="entry name" value="P-loop_NTPase"/>
</dbReference>
<dbReference type="InterPro" id="IPR018368">
    <property type="entry name" value="ClpA/B_CS1"/>
</dbReference>
<proteinExistence type="predicted"/>
<keyword evidence="1" id="KW-0645">Protease</keyword>
<dbReference type="PROSITE" id="PS51903">
    <property type="entry name" value="CLP_R"/>
    <property type="match status" value="1"/>
</dbReference>
<dbReference type="InterPro" id="IPR041546">
    <property type="entry name" value="ClpA/ClpB_AAA_lid"/>
</dbReference>
<dbReference type="FunFam" id="3.40.50.300:FF:000010">
    <property type="entry name" value="Chaperone clpB 1, putative"/>
    <property type="match status" value="1"/>
</dbReference>
<dbReference type="Gene3D" id="3.40.50.300">
    <property type="entry name" value="P-loop containing nucleotide triphosphate hydrolases"/>
    <property type="match status" value="2"/>
</dbReference>
<dbReference type="GO" id="GO:0006508">
    <property type="term" value="P:proteolysis"/>
    <property type="evidence" value="ECO:0007669"/>
    <property type="project" value="UniProtKB-KW"/>
</dbReference>
<dbReference type="GeneID" id="83057890"/>
<dbReference type="PROSITE" id="PS50151">
    <property type="entry name" value="UVR"/>
    <property type="match status" value="1"/>
</dbReference>
<gene>
    <name evidence="1" type="ORF">BED41_08515</name>
</gene>
<dbReference type="InterPro" id="IPR036628">
    <property type="entry name" value="Clp_N_dom_sf"/>
</dbReference>
<organism evidence="1 2">
    <name type="scientific">Cloacibacillus porcorum</name>
    <dbReference type="NCBI Taxonomy" id="1197717"/>
    <lineage>
        <taxon>Bacteria</taxon>
        <taxon>Thermotogati</taxon>
        <taxon>Synergistota</taxon>
        <taxon>Synergistia</taxon>
        <taxon>Synergistales</taxon>
        <taxon>Synergistaceae</taxon>
        <taxon>Cloacibacillus</taxon>
    </lineage>
</organism>
<dbReference type="SMART" id="SM01086">
    <property type="entry name" value="ClpB_D2-small"/>
    <property type="match status" value="1"/>
</dbReference>
<evidence type="ECO:0000313" key="1">
    <source>
        <dbReference type="EMBL" id="ANZ45111.1"/>
    </source>
</evidence>
<dbReference type="AlphaFoldDB" id="A0A1B2I553"/>
<dbReference type="STRING" id="1197717.BED41_08515"/>
<keyword evidence="1" id="KW-0067">ATP-binding</keyword>
<dbReference type="GO" id="GO:0008233">
    <property type="term" value="F:peptidase activity"/>
    <property type="evidence" value="ECO:0007669"/>
    <property type="project" value="UniProtKB-KW"/>
</dbReference>
<dbReference type="FunFam" id="3.40.50.300:FF:000025">
    <property type="entry name" value="ATP-dependent Clp protease subunit"/>
    <property type="match status" value="1"/>
</dbReference>
<evidence type="ECO:0000313" key="2">
    <source>
        <dbReference type="Proteomes" id="UP000093044"/>
    </source>
</evidence>
<dbReference type="GO" id="GO:0005737">
    <property type="term" value="C:cytoplasm"/>
    <property type="evidence" value="ECO:0007669"/>
    <property type="project" value="TreeGrafter"/>
</dbReference>
<dbReference type="GO" id="GO:0005524">
    <property type="term" value="F:ATP binding"/>
    <property type="evidence" value="ECO:0007669"/>
    <property type="project" value="UniProtKB-KW"/>
</dbReference>
<dbReference type="OrthoDB" id="9803641at2"/>
<dbReference type="SUPFAM" id="SSF81923">
    <property type="entry name" value="Double Clp-N motif"/>
    <property type="match status" value="1"/>
</dbReference>
<dbReference type="Proteomes" id="UP000093044">
    <property type="component" value="Chromosome"/>
</dbReference>
<dbReference type="InterPro" id="IPR004176">
    <property type="entry name" value="Clp_R_N"/>
</dbReference>
<dbReference type="Gene3D" id="4.10.860.10">
    <property type="entry name" value="UVR domain"/>
    <property type="match status" value="1"/>
</dbReference>
<dbReference type="KEGG" id="cpor:BED41_08515"/>
<dbReference type="Pfam" id="PF17871">
    <property type="entry name" value="AAA_lid_9"/>
    <property type="match status" value="1"/>
</dbReference>
<dbReference type="InterPro" id="IPR001943">
    <property type="entry name" value="UVR_dom"/>
</dbReference>
<dbReference type="InterPro" id="IPR001270">
    <property type="entry name" value="ClpA/B"/>
</dbReference>
<dbReference type="SMART" id="SM00382">
    <property type="entry name" value="AAA"/>
    <property type="match status" value="2"/>
</dbReference>
<accession>A0A1B2I553</accession>
<dbReference type="Pfam" id="PF02861">
    <property type="entry name" value="Clp_N"/>
    <property type="match status" value="1"/>
</dbReference>
<protein>
    <submittedName>
        <fullName evidence="1">ATP-dependent Clp protease ATP-binding protein ClpC</fullName>
    </submittedName>
</protein>
<dbReference type="SUPFAM" id="SSF52540">
    <property type="entry name" value="P-loop containing nucleoside triphosphate hydrolases"/>
    <property type="match status" value="2"/>
</dbReference>
<dbReference type="CDD" id="cd19499">
    <property type="entry name" value="RecA-like_ClpB_Hsp104-like"/>
    <property type="match status" value="1"/>
</dbReference>
<name>A0A1B2I553_9BACT</name>
<reference evidence="1" key="1">
    <citation type="submission" date="2016-08" db="EMBL/GenBank/DDBJ databases">
        <title>Complete genome of Cloacibacillus porcorum.</title>
        <authorList>
            <person name="Looft T."/>
            <person name="Bayles D.O."/>
            <person name="Alt D.P."/>
        </authorList>
    </citation>
    <scope>NUCLEOTIDE SEQUENCE [LARGE SCALE GENOMIC DNA]</scope>
    <source>
        <strain evidence="1">CL-84</strain>
    </source>
</reference>
<dbReference type="PANTHER" id="PTHR11638:SF18">
    <property type="entry name" value="HEAT SHOCK PROTEIN 104"/>
    <property type="match status" value="1"/>
</dbReference>
<dbReference type="PRINTS" id="PR00300">
    <property type="entry name" value="CLPPROTEASEA"/>
</dbReference>
<dbReference type="FunFam" id="1.10.8.60:FF:000017">
    <property type="entry name" value="ATP-dependent chaperone ClpB"/>
    <property type="match status" value="1"/>
</dbReference>
<dbReference type="Pfam" id="PF10431">
    <property type="entry name" value="ClpB_D2-small"/>
    <property type="match status" value="1"/>
</dbReference>
<dbReference type="GO" id="GO:0034605">
    <property type="term" value="P:cellular response to heat"/>
    <property type="evidence" value="ECO:0007669"/>
    <property type="project" value="TreeGrafter"/>
</dbReference>
<dbReference type="Pfam" id="PF00004">
    <property type="entry name" value="AAA"/>
    <property type="match status" value="1"/>
</dbReference>
<dbReference type="PANTHER" id="PTHR11638">
    <property type="entry name" value="ATP-DEPENDENT CLP PROTEASE"/>
    <property type="match status" value="1"/>
</dbReference>
<dbReference type="PROSITE" id="PS00870">
    <property type="entry name" value="CLPAB_1"/>
    <property type="match status" value="1"/>
</dbReference>
<dbReference type="RefSeq" id="WP_066744854.1">
    <property type="nucleotide sequence ID" value="NZ_CATWZH010000003.1"/>
</dbReference>
<dbReference type="CDD" id="cd00009">
    <property type="entry name" value="AAA"/>
    <property type="match status" value="1"/>
</dbReference>
<dbReference type="Gene3D" id="1.10.8.60">
    <property type="match status" value="2"/>
</dbReference>
<sequence>MWHNFTERGKRVFQLAQKEALRMGHEVIGTEHVLLGLLYDNDGLITKILADHDVTPEVLVKEIEQFAGIGAPRYGQVDLPMSPRAKCVMDLAMREARRMGVNYIGTEHIFLAILAEGEGMAARLLASHGLELDNCRRLVAEQMGGMASERGQQPPRQPEDPRGRTRGAAPSKTPTVDQLAIDLTLMAKNGELDPVIGRVKEIQRVVQILSRRTKNNPVLIGEPGVGKTAVAEGLAQRIFTGDIPEILKGKRVMQLNVANLVAGTKYRGEFEERMRRLVKEIRETKNIILFIDEIHTIVGAGGAEGAVDAANILKPSLSRGEFQVIGATTINEYRKYIEKDAALERRFQPVQVDEPTEEETVLILKGLRDSYEGHHRVRITDEALETAAALSKRYITDRFLPDKAIDLIDEASARARINTLEIPDELKALERSIDDLRKEKEEAAASQEFEKAAYLRDEERKAKEQSEQWRREWTESRNKITPEIKPEDIASIVAESTGIPVTQLTEEESRRLLRMEDELKRRMVGQEEALHAVARAVRRARSGMKDPKRPVGSFLFLGPTGVGKTELARSLAEFLFGSEDAMIRMDMSEYMERHEAAKLIGAPPGYVGFEEGGKLTEAIRRKPYSVVLFDEIEKAHPDVFNIMLQLLEDGRLTDGHGHVSDFRNCVVIMTSNVGVSDNMGGRSLGFGGAEEQSAADARRMKNTVQEAAKKAFRPEFLNRIDEILVFEPLGRPELVKIVDIMLEEVKKRANENHIELDVDEEAKRLILDKGYDPKYGARPLRRTIQKMIEDEISNRLLEGNISHGDKITVSRDGESLNFQICGKN</sequence>
<dbReference type="InterPro" id="IPR003959">
    <property type="entry name" value="ATPase_AAA_core"/>
</dbReference>